<evidence type="ECO:0000313" key="2">
    <source>
        <dbReference type="Proteomes" id="UP001596200"/>
    </source>
</evidence>
<protein>
    <submittedName>
        <fullName evidence="1">Uncharacterized protein</fullName>
    </submittedName>
</protein>
<sequence>MDHDEGVTGAETKAVGAQRIHAVRDGIPQGTCAHRVVATHGGSPTFVVASWIRKPIESAGRASFRAPSGGTTALREDGLFHNRFHHRHLPRSGR</sequence>
<comment type="caution">
    <text evidence="1">The sequence shown here is derived from an EMBL/GenBank/DDBJ whole genome shotgun (WGS) entry which is preliminary data.</text>
</comment>
<name>A0ABW1GXH7_9ACTN</name>
<dbReference type="Proteomes" id="UP001596200">
    <property type="component" value="Unassembled WGS sequence"/>
</dbReference>
<keyword evidence="2" id="KW-1185">Reference proteome</keyword>
<accession>A0ABW1GXH7</accession>
<proteinExistence type="predicted"/>
<reference evidence="2" key="1">
    <citation type="journal article" date="2019" name="Int. J. Syst. Evol. Microbiol.">
        <title>The Global Catalogue of Microorganisms (GCM) 10K type strain sequencing project: providing services to taxonomists for standard genome sequencing and annotation.</title>
        <authorList>
            <consortium name="The Broad Institute Genomics Platform"/>
            <consortium name="The Broad Institute Genome Sequencing Center for Infectious Disease"/>
            <person name="Wu L."/>
            <person name="Ma J."/>
        </authorList>
    </citation>
    <scope>NUCLEOTIDE SEQUENCE [LARGE SCALE GENOMIC DNA]</scope>
    <source>
        <strain evidence="2">JCM 4147</strain>
    </source>
</reference>
<dbReference type="EMBL" id="JBHSPU010000038">
    <property type="protein sequence ID" value="MFC5918322.1"/>
    <property type="molecule type" value="Genomic_DNA"/>
</dbReference>
<evidence type="ECO:0000313" key="1">
    <source>
        <dbReference type="EMBL" id="MFC5918322.1"/>
    </source>
</evidence>
<gene>
    <name evidence="1" type="ORF">ACFP1B_33560</name>
</gene>
<organism evidence="1 2">
    <name type="scientific">Streptomyces pulveraceus</name>
    <dbReference type="NCBI Taxonomy" id="68258"/>
    <lineage>
        <taxon>Bacteria</taxon>
        <taxon>Bacillati</taxon>
        <taxon>Actinomycetota</taxon>
        <taxon>Actinomycetes</taxon>
        <taxon>Kitasatosporales</taxon>
        <taxon>Streptomycetaceae</taxon>
        <taxon>Streptomyces</taxon>
    </lineage>
</organism>